<dbReference type="Gene3D" id="1.10.10.10">
    <property type="entry name" value="Winged helix-like DNA-binding domain superfamily/Winged helix DNA-binding domain"/>
    <property type="match status" value="1"/>
</dbReference>
<dbReference type="Pfam" id="PF01047">
    <property type="entry name" value="MarR"/>
    <property type="match status" value="1"/>
</dbReference>
<dbReference type="OrthoDB" id="763883at2"/>
<dbReference type="SUPFAM" id="SSF46785">
    <property type="entry name" value="Winged helix' DNA-binding domain"/>
    <property type="match status" value="1"/>
</dbReference>
<keyword evidence="2" id="KW-0238">DNA-binding</keyword>
<dbReference type="EMBL" id="QGGO01000010">
    <property type="protein sequence ID" value="PWK26684.1"/>
    <property type="molecule type" value="Genomic_DNA"/>
</dbReference>
<dbReference type="SMART" id="SM00347">
    <property type="entry name" value="HTH_MARR"/>
    <property type="match status" value="1"/>
</dbReference>
<dbReference type="AlphaFoldDB" id="A0A316EU16"/>
<dbReference type="GO" id="GO:0003700">
    <property type="term" value="F:DNA-binding transcription factor activity"/>
    <property type="evidence" value="ECO:0007669"/>
    <property type="project" value="InterPro"/>
</dbReference>
<dbReference type="PANTHER" id="PTHR33164">
    <property type="entry name" value="TRANSCRIPTIONAL REGULATOR, MARR FAMILY"/>
    <property type="match status" value="1"/>
</dbReference>
<proteinExistence type="predicted"/>
<evidence type="ECO:0000313" key="2">
    <source>
        <dbReference type="EMBL" id="PWK26684.1"/>
    </source>
</evidence>
<name>A0A316EU16_9BACT</name>
<feature type="domain" description="HTH marR-type" evidence="1">
    <location>
        <begin position="16"/>
        <end position="149"/>
    </location>
</feature>
<sequence>MPLEKDIKQKSFKNPYNKLTVNLMYTNGWLTNRYAQILKPYKLSKPQYNVLKILHQIYPQPANINFIIERMVDKMSNVSRLVDKLIAKQLVIKVKSTEDLRSVNVALTAKGVILLQELSSKIVESEINFIGLNEAETDLLNSLLEKTRNYKIINP</sequence>
<dbReference type="InterPro" id="IPR036388">
    <property type="entry name" value="WH-like_DNA-bd_sf"/>
</dbReference>
<protein>
    <submittedName>
        <fullName evidence="2">DNA-binding MarR family transcriptional regulator</fullName>
    </submittedName>
</protein>
<dbReference type="Proteomes" id="UP000245489">
    <property type="component" value="Unassembled WGS sequence"/>
</dbReference>
<dbReference type="GO" id="GO:0003677">
    <property type="term" value="F:DNA binding"/>
    <property type="evidence" value="ECO:0007669"/>
    <property type="project" value="UniProtKB-KW"/>
</dbReference>
<dbReference type="InterPro" id="IPR039422">
    <property type="entry name" value="MarR/SlyA-like"/>
</dbReference>
<dbReference type="PROSITE" id="PS50995">
    <property type="entry name" value="HTH_MARR_2"/>
    <property type="match status" value="1"/>
</dbReference>
<dbReference type="GO" id="GO:0006950">
    <property type="term" value="P:response to stress"/>
    <property type="evidence" value="ECO:0007669"/>
    <property type="project" value="TreeGrafter"/>
</dbReference>
<dbReference type="InterPro" id="IPR036390">
    <property type="entry name" value="WH_DNA-bd_sf"/>
</dbReference>
<organism evidence="2 3">
    <name type="scientific">Arcicella aurantiaca</name>
    <dbReference type="NCBI Taxonomy" id="591202"/>
    <lineage>
        <taxon>Bacteria</taxon>
        <taxon>Pseudomonadati</taxon>
        <taxon>Bacteroidota</taxon>
        <taxon>Cytophagia</taxon>
        <taxon>Cytophagales</taxon>
        <taxon>Flectobacillaceae</taxon>
        <taxon>Arcicella</taxon>
    </lineage>
</organism>
<dbReference type="PANTHER" id="PTHR33164:SF43">
    <property type="entry name" value="HTH-TYPE TRANSCRIPTIONAL REPRESSOR YETL"/>
    <property type="match status" value="1"/>
</dbReference>
<keyword evidence="3" id="KW-1185">Reference proteome</keyword>
<dbReference type="InterPro" id="IPR000835">
    <property type="entry name" value="HTH_MarR-typ"/>
</dbReference>
<evidence type="ECO:0000313" key="3">
    <source>
        <dbReference type="Proteomes" id="UP000245489"/>
    </source>
</evidence>
<reference evidence="2 3" key="1">
    <citation type="submission" date="2018-05" db="EMBL/GenBank/DDBJ databases">
        <title>Genomic Encyclopedia of Archaeal and Bacterial Type Strains, Phase II (KMG-II): from individual species to whole genera.</title>
        <authorList>
            <person name="Goeker M."/>
        </authorList>
    </citation>
    <scope>NUCLEOTIDE SEQUENCE [LARGE SCALE GENOMIC DNA]</scope>
    <source>
        <strain evidence="2 3">DSM 22214</strain>
    </source>
</reference>
<comment type="caution">
    <text evidence="2">The sequence shown here is derived from an EMBL/GenBank/DDBJ whole genome shotgun (WGS) entry which is preliminary data.</text>
</comment>
<evidence type="ECO:0000259" key="1">
    <source>
        <dbReference type="PROSITE" id="PS50995"/>
    </source>
</evidence>
<accession>A0A316EU16</accession>
<gene>
    <name evidence="2" type="ORF">LV89_02193</name>
</gene>
<dbReference type="RefSeq" id="WP_109742930.1">
    <property type="nucleotide sequence ID" value="NZ_QGGO01000010.1"/>
</dbReference>